<accession>A0A0R1F2R8</accession>
<protein>
    <submittedName>
        <fullName evidence="1">Uncharacterized protein</fullName>
    </submittedName>
</protein>
<proteinExistence type="predicted"/>
<evidence type="ECO:0000313" key="1">
    <source>
        <dbReference type="EMBL" id="KRK13322.1"/>
    </source>
</evidence>
<gene>
    <name evidence="1" type="ORF">FD51_GL001529</name>
</gene>
<evidence type="ECO:0000313" key="2">
    <source>
        <dbReference type="Proteomes" id="UP000051984"/>
    </source>
</evidence>
<dbReference type="Proteomes" id="UP000051984">
    <property type="component" value="Unassembled WGS sequence"/>
</dbReference>
<dbReference type="EMBL" id="AZCT01000002">
    <property type="protein sequence ID" value="KRK13322.1"/>
    <property type="molecule type" value="Genomic_DNA"/>
</dbReference>
<dbReference type="PATRIC" id="fig|1423816.3.peg.1596"/>
<sequence>MFFDFKHWLTPSLRRFAMTTQFDRTINIFAKSLHVSDLLKKEKIENFVVFFINNLSSYDNLMRATVFLSAIAGFFEQSNLPLRIQVMQIPLSDNKSKVDFIAIRLLDSEYNRAVQKLEDAYNQNKRNAKRKK</sequence>
<name>A0A0R1F2R8_LACZE</name>
<organism evidence="1 2">
    <name type="scientific">Lacticaseibacillus zeae DSM 20178 = KCTC 3804</name>
    <dbReference type="NCBI Taxonomy" id="1423816"/>
    <lineage>
        <taxon>Bacteria</taxon>
        <taxon>Bacillati</taxon>
        <taxon>Bacillota</taxon>
        <taxon>Bacilli</taxon>
        <taxon>Lactobacillales</taxon>
        <taxon>Lactobacillaceae</taxon>
        <taxon>Lacticaseibacillus</taxon>
    </lineage>
</organism>
<dbReference type="AlphaFoldDB" id="A0A0R1F2R8"/>
<reference evidence="1 2" key="1">
    <citation type="journal article" date="2015" name="Genome Announc.">
        <title>Expanding the biotechnology potential of lactobacilli through comparative genomics of 213 strains and associated genera.</title>
        <authorList>
            <person name="Sun Z."/>
            <person name="Harris H.M."/>
            <person name="McCann A."/>
            <person name="Guo C."/>
            <person name="Argimon S."/>
            <person name="Zhang W."/>
            <person name="Yang X."/>
            <person name="Jeffery I.B."/>
            <person name="Cooney J.C."/>
            <person name="Kagawa T.F."/>
            <person name="Liu W."/>
            <person name="Song Y."/>
            <person name="Salvetti E."/>
            <person name="Wrobel A."/>
            <person name="Rasinkangas P."/>
            <person name="Parkhill J."/>
            <person name="Rea M.C."/>
            <person name="O'Sullivan O."/>
            <person name="Ritari J."/>
            <person name="Douillard F.P."/>
            <person name="Paul Ross R."/>
            <person name="Yang R."/>
            <person name="Briner A.E."/>
            <person name="Felis G.E."/>
            <person name="de Vos W.M."/>
            <person name="Barrangou R."/>
            <person name="Klaenhammer T.R."/>
            <person name="Caufield P.W."/>
            <person name="Cui Y."/>
            <person name="Zhang H."/>
            <person name="O'Toole P.W."/>
        </authorList>
    </citation>
    <scope>NUCLEOTIDE SEQUENCE [LARGE SCALE GENOMIC DNA]</scope>
    <source>
        <strain evidence="1 2">DSM 20178</strain>
    </source>
</reference>
<comment type="caution">
    <text evidence="1">The sequence shown here is derived from an EMBL/GenBank/DDBJ whole genome shotgun (WGS) entry which is preliminary data.</text>
</comment>